<dbReference type="InterPro" id="IPR012340">
    <property type="entry name" value="NA-bd_OB-fold"/>
</dbReference>
<evidence type="ECO:0000256" key="5">
    <source>
        <dbReference type="ARBA" id="ARBA00022555"/>
    </source>
</evidence>
<dbReference type="InterPro" id="IPR041616">
    <property type="entry name" value="PheRS_beta_core"/>
</dbReference>
<comment type="subunit">
    <text evidence="3 15">Tetramer of two alpha and two beta subunits.</text>
</comment>
<dbReference type="CDD" id="cd02796">
    <property type="entry name" value="tRNA_bind_bactPheRS"/>
    <property type="match status" value="1"/>
</dbReference>
<feature type="binding site" evidence="15">
    <location>
        <position position="479"/>
    </location>
    <ligand>
        <name>Mg(2+)</name>
        <dbReference type="ChEBI" id="CHEBI:18420"/>
        <note>shared with alpha subunit</note>
    </ligand>
</feature>
<dbReference type="GO" id="GO:0004826">
    <property type="term" value="F:phenylalanine-tRNA ligase activity"/>
    <property type="evidence" value="ECO:0007669"/>
    <property type="project" value="UniProtKB-UniRule"/>
</dbReference>
<dbReference type="SUPFAM" id="SSF55681">
    <property type="entry name" value="Class II aaRS and biotin synthetases"/>
    <property type="match status" value="1"/>
</dbReference>
<dbReference type="InterPro" id="IPR005121">
    <property type="entry name" value="Fdx_antiC-bd"/>
</dbReference>
<dbReference type="Pfam" id="PF01588">
    <property type="entry name" value="tRNA_bind"/>
    <property type="match status" value="1"/>
</dbReference>
<dbReference type="NCBIfam" id="NF045760">
    <property type="entry name" value="YtpR"/>
    <property type="match status" value="1"/>
</dbReference>
<dbReference type="InterPro" id="IPR005146">
    <property type="entry name" value="B3/B4_tRNA-bd"/>
</dbReference>
<dbReference type="Pfam" id="PF03147">
    <property type="entry name" value="FDX-ACB"/>
    <property type="match status" value="1"/>
</dbReference>
<proteinExistence type="inferred from homology"/>
<evidence type="ECO:0000256" key="10">
    <source>
        <dbReference type="ARBA" id="ARBA00022842"/>
    </source>
</evidence>
<dbReference type="HAMAP" id="MF_00283">
    <property type="entry name" value="Phe_tRNA_synth_beta1"/>
    <property type="match status" value="1"/>
</dbReference>
<evidence type="ECO:0000256" key="8">
    <source>
        <dbReference type="ARBA" id="ARBA00022741"/>
    </source>
</evidence>
<feature type="binding site" evidence="15">
    <location>
        <position position="476"/>
    </location>
    <ligand>
        <name>Mg(2+)</name>
        <dbReference type="ChEBI" id="CHEBI:18420"/>
        <note>shared with alpha subunit</note>
    </ligand>
</feature>
<evidence type="ECO:0000313" key="21">
    <source>
        <dbReference type="Proteomes" id="UP000254737"/>
    </source>
</evidence>
<dbReference type="FunFam" id="3.30.70.380:FF:000001">
    <property type="entry name" value="Phenylalanine--tRNA ligase beta subunit"/>
    <property type="match status" value="1"/>
</dbReference>
<name>A0A376G501_9FLAO</name>
<protein>
    <recommendedName>
        <fullName evidence="15">Phenylalanine--tRNA ligase beta subunit</fullName>
        <ecNumber evidence="15">6.1.1.20</ecNumber>
    </recommendedName>
    <alternativeName>
        <fullName evidence="15">Phenylalanyl-tRNA synthetase beta subunit</fullName>
        <shortName evidence="15">PheRS</shortName>
    </alternativeName>
</protein>
<evidence type="ECO:0000256" key="14">
    <source>
        <dbReference type="ARBA" id="ARBA00049255"/>
    </source>
</evidence>
<dbReference type="EC" id="6.1.1.20" evidence="15"/>
<feature type="binding site" evidence="15">
    <location>
        <position position="480"/>
    </location>
    <ligand>
        <name>Mg(2+)</name>
        <dbReference type="ChEBI" id="CHEBI:18420"/>
        <note>shared with alpha subunit</note>
    </ligand>
</feature>
<evidence type="ECO:0000256" key="15">
    <source>
        <dbReference type="HAMAP-Rule" id="MF_00283"/>
    </source>
</evidence>
<dbReference type="SMART" id="SM00896">
    <property type="entry name" value="FDX-ACB"/>
    <property type="match status" value="1"/>
</dbReference>
<evidence type="ECO:0000256" key="7">
    <source>
        <dbReference type="ARBA" id="ARBA00022723"/>
    </source>
</evidence>
<dbReference type="GO" id="GO:0000287">
    <property type="term" value="F:magnesium ion binding"/>
    <property type="evidence" value="ECO:0007669"/>
    <property type="project" value="UniProtKB-UniRule"/>
</dbReference>
<dbReference type="PANTHER" id="PTHR10947:SF0">
    <property type="entry name" value="PHENYLALANINE--TRNA LIGASE BETA SUBUNIT"/>
    <property type="match status" value="1"/>
</dbReference>
<evidence type="ECO:0000259" key="19">
    <source>
        <dbReference type="PROSITE" id="PS51483"/>
    </source>
</evidence>
<dbReference type="PROSITE" id="PS50886">
    <property type="entry name" value="TRBD"/>
    <property type="match status" value="1"/>
</dbReference>
<keyword evidence="8 15" id="KW-0547">Nucleotide-binding</keyword>
<dbReference type="FunFam" id="2.40.50.140:FF:000045">
    <property type="entry name" value="Phenylalanine--tRNA ligase beta subunit"/>
    <property type="match status" value="1"/>
</dbReference>
<organism evidence="20 21">
    <name type="scientific">Empedobacter falsenii</name>
    <dbReference type="NCBI Taxonomy" id="343874"/>
    <lineage>
        <taxon>Bacteria</taxon>
        <taxon>Pseudomonadati</taxon>
        <taxon>Bacteroidota</taxon>
        <taxon>Flavobacteriia</taxon>
        <taxon>Flavobacteriales</taxon>
        <taxon>Weeksellaceae</taxon>
        <taxon>Empedobacter</taxon>
    </lineage>
</organism>
<evidence type="ECO:0000256" key="16">
    <source>
        <dbReference type="PROSITE-ProRule" id="PRU00209"/>
    </source>
</evidence>
<dbReference type="PANTHER" id="PTHR10947">
    <property type="entry name" value="PHENYLALANYL-TRNA SYNTHETASE BETA CHAIN AND LEUCINE-RICH REPEAT-CONTAINING PROTEIN 47"/>
    <property type="match status" value="1"/>
</dbReference>
<dbReference type="GO" id="GO:0005524">
    <property type="term" value="F:ATP binding"/>
    <property type="evidence" value="ECO:0007669"/>
    <property type="project" value="UniProtKB-UniRule"/>
</dbReference>
<comment type="cofactor">
    <cofactor evidence="15">
        <name>Mg(2+)</name>
        <dbReference type="ChEBI" id="CHEBI:18420"/>
    </cofactor>
    <text evidence="15">Binds 2 magnesium ions per tetramer.</text>
</comment>
<evidence type="ECO:0000256" key="1">
    <source>
        <dbReference type="ARBA" id="ARBA00004496"/>
    </source>
</evidence>
<comment type="similarity">
    <text evidence="2 15">Belongs to the phenylalanyl-tRNA synthetase beta subunit family. Type 1 subfamily.</text>
</comment>
<keyword evidence="7 15" id="KW-0479">Metal-binding</keyword>
<dbReference type="Pfam" id="PF17759">
    <property type="entry name" value="tRNA_synthFbeta"/>
    <property type="match status" value="1"/>
</dbReference>
<dbReference type="InterPro" id="IPR005147">
    <property type="entry name" value="tRNA_synthase_B5-dom"/>
</dbReference>
<dbReference type="InterPro" id="IPR033714">
    <property type="entry name" value="tRNA_bind_bactPheRS"/>
</dbReference>
<dbReference type="CDD" id="cd00769">
    <property type="entry name" value="PheRS_beta_core"/>
    <property type="match status" value="1"/>
</dbReference>
<dbReference type="GO" id="GO:0000049">
    <property type="term" value="F:tRNA binding"/>
    <property type="evidence" value="ECO:0007669"/>
    <property type="project" value="UniProtKB-UniRule"/>
</dbReference>
<evidence type="ECO:0000256" key="13">
    <source>
        <dbReference type="ARBA" id="ARBA00023146"/>
    </source>
</evidence>
<evidence type="ECO:0000256" key="4">
    <source>
        <dbReference type="ARBA" id="ARBA00022490"/>
    </source>
</evidence>
<dbReference type="InterPro" id="IPR020825">
    <property type="entry name" value="Phe-tRNA_synthase-like_B3/B4"/>
</dbReference>
<dbReference type="FunFam" id="3.50.40.10:FF:000001">
    <property type="entry name" value="Phenylalanine--tRNA ligase beta subunit"/>
    <property type="match status" value="1"/>
</dbReference>
<dbReference type="InterPro" id="IPR009061">
    <property type="entry name" value="DNA-bd_dom_put_sf"/>
</dbReference>
<dbReference type="Gene3D" id="3.30.56.10">
    <property type="match status" value="2"/>
</dbReference>
<feature type="domain" description="FDX-ACB" evidence="18">
    <location>
        <begin position="716"/>
        <end position="809"/>
    </location>
</feature>
<dbReference type="SMART" id="SM00873">
    <property type="entry name" value="B3_4"/>
    <property type="match status" value="1"/>
</dbReference>
<comment type="subcellular location">
    <subcellularLocation>
        <location evidence="1 15">Cytoplasm</location>
    </subcellularLocation>
</comment>
<dbReference type="GO" id="GO:0006432">
    <property type="term" value="P:phenylalanyl-tRNA aminoacylation"/>
    <property type="evidence" value="ECO:0007669"/>
    <property type="project" value="UniProtKB-UniRule"/>
</dbReference>
<comment type="catalytic activity">
    <reaction evidence="14 15">
        <text>tRNA(Phe) + L-phenylalanine + ATP = L-phenylalanyl-tRNA(Phe) + AMP + diphosphate + H(+)</text>
        <dbReference type="Rhea" id="RHEA:19413"/>
        <dbReference type="Rhea" id="RHEA-COMP:9668"/>
        <dbReference type="Rhea" id="RHEA-COMP:9699"/>
        <dbReference type="ChEBI" id="CHEBI:15378"/>
        <dbReference type="ChEBI" id="CHEBI:30616"/>
        <dbReference type="ChEBI" id="CHEBI:33019"/>
        <dbReference type="ChEBI" id="CHEBI:58095"/>
        <dbReference type="ChEBI" id="CHEBI:78442"/>
        <dbReference type="ChEBI" id="CHEBI:78531"/>
        <dbReference type="ChEBI" id="CHEBI:456215"/>
        <dbReference type="EC" id="6.1.1.20"/>
    </reaction>
</comment>
<evidence type="ECO:0000256" key="12">
    <source>
        <dbReference type="ARBA" id="ARBA00022917"/>
    </source>
</evidence>
<dbReference type="PROSITE" id="PS51447">
    <property type="entry name" value="FDX_ACB"/>
    <property type="match status" value="1"/>
</dbReference>
<feature type="binding site" evidence="15">
    <location>
        <position position="470"/>
    </location>
    <ligand>
        <name>Mg(2+)</name>
        <dbReference type="ChEBI" id="CHEBI:18420"/>
        <note>shared with alpha subunit</note>
    </ligand>
</feature>
<evidence type="ECO:0000259" key="18">
    <source>
        <dbReference type="PROSITE" id="PS51447"/>
    </source>
</evidence>
<evidence type="ECO:0000256" key="2">
    <source>
        <dbReference type="ARBA" id="ARBA00008653"/>
    </source>
</evidence>
<dbReference type="InterPro" id="IPR004532">
    <property type="entry name" value="Phe-tRNA-ligase_IIc_bsu_bact"/>
</dbReference>
<dbReference type="InterPro" id="IPR036690">
    <property type="entry name" value="Fdx_antiC-bd_sf"/>
</dbReference>
<dbReference type="AlphaFoldDB" id="A0A376G501"/>
<dbReference type="SUPFAM" id="SSF50249">
    <property type="entry name" value="Nucleic acid-binding proteins"/>
    <property type="match status" value="1"/>
</dbReference>
<dbReference type="NCBIfam" id="TIGR00472">
    <property type="entry name" value="pheT_bact"/>
    <property type="match status" value="1"/>
</dbReference>
<dbReference type="SUPFAM" id="SSF56037">
    <property type="entry name" value="PheT/TilS domain"/>
    <property type="match status" value="1"/>
</dbReference>
<keyword evidence="11 16" id="KW-0694">RNA-binding</keyword>
<feature type="domain" description="B5" evidence="19">
    <location>
        <begin position="416"/>
        <end position="492"/>
    </location>
</feature>
<keyword evidence="5 16" id="KW-0820">tRNA-binding</keyword>
<dbReference type="Gene3D" id="3.50.40.10">
    <property type="entry name" value="Phenylalanyl-trna Synthetase, Chain B, domain 3"/>
    <property type="match status" value="1"/>
</dbReference>
<dbReference type="SUPFAM" id="SSF46955">
    <property type="entry name" value="Putative DNA-binding domain"/>
    <property type="match status" value="1"/>
</dbReference>
<accession>A0A376G501</accession>
<evidence type="ECO:0000256" key="9">
    <source>
        <dbReference type="ARBA" id="ARBA00022840"/>
    </source>
</evidence>
<dbReference type="SUPFAM" id="SSF54991">
    <property type="entry name" value="Anticodon-binding domain of PheRS"/>
    <property type="match status" value="1"/>
</dbReference>
<keyword evidence="4 15" id="KW-0963">Cytoplasm</keyword>
<keyword evidence="10 15" id="KW-0460">Magnesium</keyword>
<sequence length="809" mass="89873">MKISYNWLKTYIDTDITLDEVSATLTSTGLEVEGVEQVGGAKNYLETVLVGKVLSAVPHPNADKLKVTKIDLGDGKETQIVCGAPNVAAGQNVPVATVGTVLPSPDGEFKIKKAKIRGEESFGMICSEVELGIGTDHSGILVLPEDLKPGTSTFDLFGKNDEVDHEIEIGLTPNRADAMSHFGVARDLHAALKTRDIASTFKTYDVSNYPTIDFGKSPISIEVKDTEAAPRYAAVYLKNVKVAESPDWLKNRLKVIGLSPINNVVDITNYILHDLGQPLHAFDAAKIEGNKVIVQKLAEGTKFTTLDGVERTLKGHELMICNENNPMCIAGVFGGNDSGVSDATTTIFLESAYFEPVTIRKGAKAHALNTDASFRFERGIDPNTTIDALKKAAMMLVEITGAEIASNIDDIYENPIQNFNVKLRLHKVVELLGVEIPEHKIKSILENLEIKILSENDGILDLEVPAYRVDVQRDVDLIEDILRIYGYDNIEIPSKFSFSYVPNQKVSPDKIEDFIARQLISFGFNETINNSLTKREYEEVFFYPEGESVAMLNPLSADLAVMRRTLLNGLLENVAFNINRRNSDVKLFEFGKVYRKIDGIYEENKCLGIVLSGNFNSESWTGNLRKASFADLKGLIKQIFVRLDIQITDELPAKDDNFLDGIEFISGQKPLGKLGIISKKLAKKLGVNQDVFFAQLNWDAMVALANKHDLKYKEISKFPGSRRDLALLLDSSVKYEELYKATKEVKTNLLKAVNLFDVYEGDKLPAGKKSYALSFMIQDENKTLSDQEIDGLMNKLIKLYQEKFNAELR</sequence>
<dbReference type="RefSeq" id="WP_114999135.1">
    <property type="nucleotide sequence ID" value="NZ_UFXS01000001.1"/>
</dbReference>
<dbReference type="Pfam" id="PF03484">
    <property type="entry name" value="B5"/>
    <property type="match status" value="1"/>
</dbReference>
<dbReference type="STRING" id="343874.GCA_000805695_02713"/>
<dbReference type="InterPro" id="IPR045060">
    <property type="entry name" value="Phe-tRNA-ligase_IIc_bsu"/>
</dbReference>
<evidence type="ECO:0000256" key="3">
    <source>
        <dbReference type="ARBA" id="ARBA00011209"/>
    </source>
</evidence>
<reference evidence="20 21" key="1">
    <citation type="submission" date="2018-06" db="EMBL/GenBank/DDBJ databases">
        <authorList>
            <consortium name="Pathogen Informatics"/>
            <person name="Doyle S."/>
        </authorList>
    </citation>
    <scope>NUCLEOTIDE SEQUENCE [LARGE SCALE GENOMIC DNA]</scope>
    <source>
        <strain evidence="20 21">NCTC13456</strain>
    </source>
</reference>
<dbReference type="InterPro" id="IPR002547">
    <property type="entry name" value="tRNA-bd_dom"/>
</dbReference>
<dbReference type="PROSITE" id="PS51483">
    <property type="entry name" value="B5"/>
    <property type="match status" value="1"/>
</dbReference>
<dbReference type="EMBL" id="UFXS01000001">
    <property type="protein sequence ID" value="STD54473.1"/>
    <property type="molecule type" value="Genomic_DNA"/>
</dbReference>
<evidence type="ECO:0000313" key="20">
    <source>
        <dbReference type="EMBL" id="STD54473.1"/>
    </source>
</evidence>
<evidence type="ECO:0000256" key="11">
    <source>
        <dbReference type="ARBA" id="ARBA00022884"/>
    </source>
</evidence>
<keyword evidence="13 15" id="KW-0030">Aminoacyl-tRNA synthetase</keyword>
<dbReference type="Gene3D" id="2.40.50.140">
    <property type="entry name" value="Nucleic acid-binding proteins"/>
    <property type="match status" value="1"/>
</dbReference>
<dbReference type="Gene3D" id="3.30.70.380">
    <property type="entry name" value="Ferrodoxin-fold anticodon-binding domain"/>
    <property type="match status" value="1"/>
</dbReference>
<keyword evidence="6 15" id="KW-0436">Ligase</keyword>
<dbReference type="InterPro" id="IPR045864">
    <property type="entry name" value="aa-tRNA-synth_II/BPL/LPL"/>
</dbReference>
<evidence type="ECO:0000259" key="17">
    <source>
        <dbReference type="PROSITE" id="PS50886"/>
    </source>
</evidence>
<evidence type="ECO:0000256" key="6">
    <source>
        <dbReference type="ARBA" id="ARBA00022598"/>
    </source>
</evidence>
<dbReference type="Pfam" id="PF03483">
    <property type="entry name" value="B3_4"/>
    <property type="match status" value="1"/>
</dbReference>
<dbReference type="GO" id="GO:0009328">
    <property type="term" value="C:phenylalanine-tRNA ligase complex"/>
    <property type="evidence" value="ECO:0007669"/>
    <property type="project" value="TreeGrafter"/>
</dbReference>
<feature type="domain" description="TRNA-binding" evidence="17">
    <location>
        <begin position="42"/>
        <end position="154"/>
    </location>
</feature>
<gene>
    <name evidence="15 20" type="primary">pheT</name>
    <name evidence="20" type="ORF">NCTC13456_01032</name>
</gene>
<keyword evidence="9 15" id="KW-0067">ATP-binding</keyword>
<dbReference type="SMART" id="SM00874">
    <property type="entry name" value="B5"/>
    <property type="match status" value="1"/>
</dbReference>
<keyword evidence="12 15" id="KW-0648">Protein biosynthesis</keyword>
<dbReference type="Proteomes" id="UP000254737">
    <property type="component" value="Unassembled WGS sequence"/>
</dbReference>
<dbReference type="Gene3D" id="3.30.930.10">
    <property type="entry name" value="Bira Bifunctional Protein, Domain 2"/>
    <property type="match status" value="1"/>
</dbReference>